<dbReference type="EMBL" id="JPMD01000042">
    <property type="protein sequence ID" value="KEZ85145.1"/>
    <property type="molecule type" value="Genomic_DNA"/>
</dbReference>
<comment type="caution">
    <text evidence="1">The sequence shown here is derived from an EMBL/GenBank/DDBJ whole genome shotgun (WGS) entry which is preliminary data.</text>
</comment>
<evidence type="ECO:0000313" key="2">
    <source>
        <dbReference type="EMBL" id="MBE6060974.1"/>
    </source>
</evidence>
<evidence type="ECO:0000313" key="3">
    <source>
        <dbReference type="Proteomes" id="UP000028542"/>
    </source>
</evidence>
<gene>
    <name evidence="2" type="ORF">E7215_12485</name>
    <name evidence="1" type="ORF">IO99_16430</name>
</gene>
<accession>A0A084J861</accession>
<dbReference type="InterPro" id="IPR019657">
    <property type="entry name" value="ComFB"/>
</dbReference>
<sequence length="93" mass="10626">MPPYKNYAEDQVEHVLKSVLKDYPNICTCQKCLDDMSALALNSIKPKYVVSEEGKIYTTALNEIDKQEEISITAQVIRAVEKVSANPKHHEYR</sequence>
<keyword evidence="3" id="KW-1185">Reference proteome</keyword>
<dbReference type="Proteomes" id="UP000768462">
    <property type="component" value="Unassembled WGS sequence"/>
</dbReference>
<dbReference type="RefSeq" id="WP_035135144.1">
    <property type="nucleotide sequence ID" value="NZ_JPMD01000042.1"/>
</dbReference>
<dbReference type="AlphaFoldDB" id="A0A084J861"/>
<protein>
    <submittedName>
        <fullName evidence="1 2">Competence protein ComF</fullName>
    </submittedName>
</protein>
<dbReference type="STRING" id="318464.IO99_16430"/>
<evidence type="ECO:0000313" key="1">
    <source>
        <dbReference type="EMBL" id="KEZ85145.1"/>
    </source>
</evidence>
<reference evidence="2" key="2">
    <citation type="submission" date="2019-04" db="EMBL/GenBank/DDBJ databases">
        <title>Evolution of Biomass-Degrading Anaerobic Consortia Revealed by Metagenomics.</title>
        <authorList>
            <person name="Peng X."/>
        </authorList>
    </citation>
    <scope>NUCLEOTIDE SEQUENCE</scope>
    <source>
        <strain evidence="2">SIG254</strain>
    </source>
</reference>
<dbReference type="Pfam" id="PF10719">
    <property type="entry name" value="ComFB"/>
    <property type="match status" value="1"/>
</dbReference>
<name>A0A084J861_9CLOT</name>
<dbReference type="EMBL" id="SVCM01000142">
    <property type="protein sequence ID" value="MBE6060974.1"/>
    <property type="molecule type" value="Genomic_DNA"/>
</dbReference>
<proteinExistence type="predicted"/>
<reference evidence="1 3" key="1">
    <citation type="submission" date="2014-07" db="EMBL/GenBank/DDBJ databases">
        <title>Draft genome of Clostridium sulfidigenes 113A isolated from sediments associated with methane hydrate from Krishna Godavari basin.</title>
        <authorList>
            <person name="Honkalas V.S."/>
            <person name="Dabir A.P."/>
            <person name="Arora P."/>
            <person name="Dhakephalkar P.K."/>
        </authorList>
    </citation>
    <scope>NUCLEOTIDE SEQUENCE [LARGE SCALE GENOMIC DNA]</scope>
    <source>
        <strain evidence="1 3">113A</strain>
    </source>
</reference>
<organism evidence="1 3">
    <name type="scientific">Clostridium sulfidigenes</name>
    <dbReference type="NCBI Taxonomy" id="318464"/>
    <lineage>
        <taxon>Bacteria</taxon>
        <taxon>Bacillati</taxon>
        <taxon>Bacillota</taxon>
        <taxon>Clostridia</taxon>
        <taxon>Eubacteriales</taxon>
        <taxon>Clostridiaceae</taxon>
        <taxon>Clostridium</taxon>
    </lineage>
</organism>
<dbReference type="Proteomes" id="UP000028542">
    <property type="component" value="Unassembled WGS sequence"/>
</dbReference>
<dbReference type="eggNOG" id="ENOG5032ZR4">
    <property type="taxonomic scope" value="Bacteria"/>
</dbReference>